<dbReference type="InterPro" id="IPR000873">
    <property type="entry name" value="AMP-dep_synth/lig_dom"/>
</dbReference>
<proteinExistence type="inferred from homology"/>
<reference evidence="7 8" key="1">
    <citation type="submission" date="2019-10" db="EMBL/GenBank/DDBJ databases">
        <title>Cognatihalovulum marinum gen. nov. sp. nov., a new member of the family Rhodobacteraceae isolated from deep seawater of the Northwest Indian Ocean.</title>
        <authorList>
            <person name="Ruan C."/>
            <person name="Wang J."/>
            <person name="Zheng X."/>
            <person name="Song L."/>
            <person name="Zhu Y."/>
            <person name="Huang Y."/>
            <person name="Lu Z."/>
            <person name="Du W."/>
            <person name="Huang L."/>
            <person name="Dai X."/>
        </authorList>
    </citation>
    <scope>NUCLEOTIDE SEQUENCE [LARGE SCALE GENOMIC DNA]</scope>
    <source>
        <strain evidence="7 8">2CG4</strain>
    </source>
</reference>
<dbReference type="InterPro" id="IPR045851">
    <property type="entry name" value="AMP-bd_C_sf"/>
</dbReference>
<name>A0A6L5Z4G5_9RHOB</name>
<dbReference type="InterPro" id="IPR025110">
    <property type="entry name" value="AMP-bd_C"/>
</dbReference>
<evidence type="ECO:0000256" key="3">
    <source>
        <dbReference type="ARBA" id="ARBA00022741"/>
    </source>
</evidence>
<keyword evidence="8" id="KW-1185">Reference proteome</keyword>
<dbReference type="AlphaFoldDB" id="A0A6L5Z4G5"/>
<evidence type="ECO:0000259" key="6">
    <source>
        <dbReference type="Pfam" id="PF13193"/>
    </source>
</evidence>
<comment type="similarity">
    <text evidence="1">Belongs to the ATP-dependent AMP-binding enzyme family.</text>
</comment>
<dbReference type="GO" id="GO:0006637">
    <property type="term" value="P:acyl-CoA metabolic process"/>
    <property type="evidence" value="ECO:0007669"/>
    <property type="project" value="TreeGrafter"/>
</dbReference>
<feature type="domain" description="AMP-dependent synthetase/ligase" evidence="5">
    <location>
        <begin position="75"/>
        <end position="430"/>
    </location>
</feature>
<evidence type="ECO:0000256" key="2">
    <source>
        <dbReference type="ARBA" id="ARBA00022598"/>
    </source>
</evidence>
<accession>A0A6L5Z4G5</accession>
<dbReference type="PROSITE" id="PS00455">
    <property type="entry name" value="AMP_BINDING"/>
    <property type="match status" value="1"/>
</dbReference>
<feature type="domain" description="AMP-binding enzyme C-terminal" evidence="6">
    <location>
        <begin position="492"/>
        <end position="570"/>
    </location>
</feature>
<dbReference type="Pfam" id="PF00501">
    <property type="entry name" value="AMP-binding"/>
    <property type="match status" value="1"/>
</dbReference>
<evidence type="ECO:0000313" key="7">
    <source>
        <dbReference type="EMBL" id="MSU91219.1"/>
    </source>
</evidence>
<dbReference type="PANTHER" id="PTHR43605:SF10">
    <property type="entry name" value="ACYL-COA SYNTHETASE MEDIUM CHAIN FAMILY MEMBER 3"/>
    <property type="match status" value="1"/>
</dbReference>
<keyword evidence="3" id="KW-0547">Nucleotide-binding</keyword>
<gene>
    <name evidence="7" type="ORF">GE300_16675</name>
</gene>
<dbReference type="GO" id="GO:0004321">
    <property type="term" value="F:fatty-acyl-CoA synthase activity"/>
    <property type="evidence" value="ECO:0007669"/>
    <property type="project" value="TreeGrafter"/>
</dbReference>
<evidence type="ECO:0000256" key="4">
    <source>
        <dbReference type="ARBA" id="ARBA00022840"/>
    </source>
</evidence>
<organism evidence="7 8">
    <name type="scientific">Halovulum marinum</name>
    <dbReference type="NCBI Taxonomy" id="2662447"/>
    <lineage>
        <taxon>Bacteria</taxon>
        <taxon>Pseudomonadati</taxon>
        <taxon>Pseudomonadota</taxon>
        <taxon>Alphaproteobacteria</taxon>
        <taxon>Rhodobacterales</taxon>
        <taxon>Paracoccaceae</taxon>
        <taxon>Halovulum</taxon>
    </lineage>
</organism>
<dbReference type="SUPFAM" id="SSF56801">
    <property type="entry name" value="Acetyl-CoA synthetase-like"/>
    <property type="match status" value="1"/>
</dbReference>
<dbReference type="EMBL" id="WIND01000017">
    <property type="protein sequence ID" value="MSU91219.1"/>
    <property type="molecule type" value="Genomic_DNA"/>
</dbReference>
<dbReference type="GO" id="GO:0005524">
    <property type="term" value="F:ATP binding"/>
    <property type="evidence" value="ECO:0007669"/>
    <property type="project" value="UniProtKB-KW"/>
</dbReference>
<evidence type="ECO:0000259" key="5">
    <source>
        <dbReference type="Pfam" id="PF00501"/>
    </source>
</evidence>
<dbReference type="InterPro" id="IPR051087">
    <property type="entry name" value="Mitochondrial_ACSM"/>
</dbReference>
<dbReference type="InterPro" id="IPR042099">
    <property type="entry name" value="ANL_N_sf"/>
</dbReference>
<dbReference type="Proteomes" id="UP000474957">
    <property type="component" value="Unassembled WGS sequence"/>
</dbReference>
<keyword evidence="4" id="KW-0067">ATP-binding</keyword>
<dbReference type="GO" id="GO:0016405">
    <property type="term" value="F:CoA-ligase activity"/>
    <property type="evidence" value="ECO:0007669"/>
    <property type="project" value="UniProtKB-ARBA"/>
</dbReference>
<dbReference type="PANTHER" id="PTHR43605">
    <property type="entry name" value="ACYL-COENZYME A SYNTHETASE"/>
    <property type="match status" value="1"/>
</dbReference>
<dbReference type="InterPro" id="IPR020845">
    <property type="entry name" value="AMP-binding_CS"/>
</dbReference>
<evidence type="ECO:0000256" key="1">
    <source>
        <dbReference type="ARBA" id="ARBA00006432"/>
    </source>
</evidence>
<keyword evidence="2" id="KW-0436">Ligase</keyword>
<dbReference type="GO" id="GO:0006633">
    <property type="term" value="P:fatty acid biosynthetic process"/>
    <property type="evidence" value="ECO:0007669"/>
    <property type="project" value="TreeGrafter"/>
</dbReference>
<dbReference type="Gene3D" id="3.30.300.30">
    <property type="match status" value="1"/>
</dbReference>
<dbReference type="Gene3D" id="3.40.50.12780">
    <property type="entry name" value="N-terminal domain of ligase-like"/>
    <property type="match status" value="1"/>
</dbReference>
<comment type="caution">
    <text evidence="7">The sequence shown here is derived from an EMBL/GenBank/DDBJ whole genome shotgun (WGS) entry which is preliminary data.</text>
</comment>
<evidence type="ECO:0000313" key="8">
    <source>
        <dbReference type="Proteomes" id="UP000474957"/>
    </source>
</evidence>
<sequence length="583" mass="62393">MPPPPVDAGSLFRRRTTMPACGWRWRKPRMTMIALADWTGDALAAIGLRRGAAGLEIAVPADASIYAMTVGRQIAAGRGSAPAMVFERADGTLEHWSFGQIDAAATALAARLRALGFGRGDFIGVHTGMRPETGIAHMAVCKLGGVAVTLSQLYGPDALAHALNHCRARCLLTTEAGWSDLRGEAARLFPALEQVLVAESAGPEQDLREVLAAPVPAGFRPDYTAADDVALLMYTSGSTGMPKGIRHGHRVLASYVPSISLFFDLSLHDADAVFWSPSDWAWVGGLLDMLFPAWLAGRPVATSEARFRADWAYGFMARHRVTHSFLAPTAIKRLAQSPNPREDHDLSLRVVCTGGEALAADTLAWAEQRLGVVCNEFYGMTEVNHLIGNCAALYPRKPGSMGVAYPGHTVCLVDADGNEVPDGEPGEIVTPATAPTRYLGYLDAPGKDADLRLGRWLRTHDLAVRDADGYFWYKGRSDDLIKSSGFRIGPAEIEDCLLAHPAVAEAAVIGKPDPERGQIVKAFVRTAASAEPGAALAEALKAHVRARLAAYKAPREIAFVDGFEMTSSGKINRRALRAADAGA</sequence>
<dbReference type="Pfam" id="PF13193">
    <property type="entry name" value="AMP-binding_C"/>
    <property type="match status" value="1"/>
</dbReference>
<dbReference type="GO" id="GO:0015645">
    <property type="term" value="F:fatty acid ligase activity"/>
    <property type="evidence" value="ECO:0007669"/>
    <property type="project" value="TreeGrafter"/>
</dbReference>
<protein>
    <submittedName>
        <fullName evidence="7">AMP-binding protein</fullName>
    </submittedName>
</protein>